<name>A0ABQ7ZBW3_BRANA</name>
<keyword evidence="2" id="KW-1185">Reference proteome</keyword>
<gene>
    <name evidence="1" type="ORF">HID58_065104</name>
</gene>
<reference evidence="1 2" key="1">
    <citation type="submission" date="2021-05" db="EMBL/GenBank/DDBJ databases">
        <title>Genome Assembly of Synthetic Allotetraploid Brassica napus Reveals Homoeologous Exchanges between Subgenomes.</title>
        <authorList>
            <person name="Davis J.T."/>
        </authorList>
    </citation>
    <scope>NUCLEOTIDE SEQUENCE [LARGE SCALE GENOMIC DNA]</scope>
    <source>
        <strain evidence="2">cv. Da-Ae</strain>
        <tissue evidence="1">Seedling</tissue>
    </source>
</reference>
<feature type="non-terminal residue" evidence="1">
    <location>
        <position position="1"/>
    </location>
</feature>
<evidence type="ECO:0000313" key="1">
    <source>
        <dbReference type="EMBL" id="KAH0877710.1"/>
    </source>
</evidence>
<proteinExistence type="predicted"/>
<evidence type="ECO:0008006" key="3">
    <source>
        <dbReference type="Google" id="ProtNLM"/>
    </source>
</evidence>
<sequence length="107" mass="12382">VGVCRYGGMQVWLGLRGPWSIKSHRRRLQDYHSCLIALLMAEALTVRETLLDAKNSSIWIHSDVQKLIRAINTKTYPLKLFRVLMTRESLSSSFTFIFFSFITESLD</sequence>
<dbReference type="EMBL" id="JAGKQM010000015">
    <property type="protein sequence ID" value="KAH0877710.1"/>
    <property type="molecule type" value="Genomic_DNA"/>
</dbReference>
<protein>
    <recommendedName>
        <fullName evidence="3">RNase H type-1 domain-containing protein</fullName>
    </recommendedName>
</protein>
<evidence type="ECO:0000313" key="2">
    <source>
        <dbReference type="Proteomes" id="UP000824890"/>
    </source>
</evidence>
<dbReference type="Proteomes" id="UP000824890">
    <property type="component" value="Unassembled WGS sequence"/>
</dbReference>
<organism evidence="1 2">
    <name type="scientific">Brassica napus</name>
    <name type="common">Rape</name>
    <dbReference type="NCBI Taxonomy" id="3708"/>
    <lineage>
        <taxon>Eukaryota</taxon>
        <taxon>Viridiplantae</taxon>
        <taxon>Streptophyta</taxon>
        <taxon>Embryophyta</taxon>
        <taxon>Tracheophyta</taxon>
        <taxon>Spermatophyta</taxon>
        <taxon>Magnoliopsida</taxon>
        <taxon>eudicotyledons</taxon>
        <taxon>Gunneridae</taxon>
        <taxon>Pentapetalae</taxon>
        <taxon>rosids</taxon>
        <taxon>malvids</taxon>
        <taxon>Brassicales</taxon>
        <taxon>Brassicaceae</taxon>
        <taxon>Brassiceae</taxon>
        <taxon>Brassica</taxon>
    </lineage>
</organism>
<comment type="caution">
    <text evidence="1">The sequence shown here is derived from an EMBL/GenBank/DDBJ whole genome shotgun (WGS) entry which is preliminary data.</text>
</comment>
<accession>A0ABQ7ZBW3</accession>